<dbReference type="InterPro" id="IPR002034">
    <property type="entry name" value="AIPM/Hcit_synth_CS"/>
</dbReference>
<evidence type="ECO:0000256" key="2">
    <source>
        <dbReference type="ARBA" id="ARBA00009396"/>
    </source>
</evidence>
<dbReference type="EMBL" id="FN597644">
    <property type="protein sequence ID" value="CBI43761.1"/>
    <property type="molecule type" value="Genomic_DNA"/>
</dbReference>
<comment type="similarity">
    <text evidence="2 11">Belongs to the alpha-IPM synthase/homocitrate synthase family. LeuA type 1 subfamily.</text>
</comment>
<feature type="binding site" evidence="11">
    <location>
        <position position="216"/>
    </location>
    <ligand>
        <name>Mn(2+)</name>
        <dbReference type="ChEBI" id="CHEBI:29035"/>
    </ligand>
</feature>
<evidence type="ECO:0000256" key="3">
    <source>
        <dbReference type="ARBA" id="ARBA00012973"/>
    </source>
</evidence>
<dbReference type="SUPFAM" id="SSF51569">
    <property type="entry name" value="Aldolase"/>
    <property type="match status" value="1"/>
</dbReference>
<dbReference type="FunFam" id="1.10.238.260:FF:000001">
    <property type="entry name" value="2-isopropylmalate synthase"/>
    <property type="match status" value="1"/>
</dbReference>
<protein>
    <recommendedName>
        <fullName evidence="4 11">2-isopropylmalate synthase</fullName>
        <ecNumber evidence="3 11">2.3.3.13</ecNumber>
    </recommendedName>
    <alternativeName>
        <fullName evidence="11">Alpha-IPM synthase</fullName>
    </alternativeName>
    <alternativeName>
        <fullName evidence="11">Alpha-isopropylmalate synthase</fullName>
    </alternativeName>
</protein>
<evidence type="ECO:0000256" key="5">
    <source>
        <dbReference type="ARBA" id="ARBA00022430"/>
    </source>
</evidence>
<dbReference type="GO" id="GO:0003852">
    <property type="term" value="F:2-isopropylmalate synthase activity"/>
    <property type="evidence" value="ECO:0007669"/>
    <property type="project" value="UniProtKB-UniRule"/>
</dbReference>
<dbReference type="FunFam" id="3.30.160.270:FF:000003">
    <property type="entry name" value="2-isopropylmalate synthase"/>
    <property type="match status" value="1"/>
</dbReference>
<dbReference type="InterPro" id="IPR005671">
    <property type="entry name" value="LeuA_bact_synth"/>
</dbReference>
<keyword evidence="14" id="KW-1185">Reference proteome</keyword>
<comment type="pathway">
    <text evidence="1 11">Amino-acid biosynthesis; L-leucine biosynthesis; L-leucine from 3-methyl-2-oxobutanoate: step 1/4.</text>
</comment>
<evidence type="ECO:0000256" key="6">
    <source>
        <dbReference type="ARBA" id="ARBA00022605"/>
    </source>
</evidence>
<dbReference type="Gene3D" id="1.10.238.260">
    <property type="match status" value="1"/>
</dbReference>
<keyword evidence="8 11" id="KW-0479">Metal-binding</keyword>
<dbReference type="PROSITE" id="PS50991">
    <property type="entry name" value="PYR_CT"/>
    <property type="match status" value="1"/>
</dbReference>
<organism evidence="13 14">
    <name type="scientific">Bacillus amyloliquefaciens (strain ATCC 23350 / DSM 7 / BCRC 11601 / CCUG 28519 / NBRC 15535 / NRRL B-14393 / F)</name>
    <dbReference type="NCBI Taxonomy" id="692420"/>
    <lineage>
        <taxon>Bacteria</taxon>
        <taxon>Bacillati</taxon>
        <taxon>Bacillota</taxon>
        <taxon>Bacilli</taxon>
        <taxon>Bacillales</taxon>
        <taxon>Bacillaceae</taxon>
        <taxon>Bacillus</taxon>
        <taxon>Bacillus amyloliquefaciens group</taxon>
    </lineage>
</organism>
<name>A0A9P1NI86_BACAS</name>
<gene>
    <name evidence="11 13" type="primary">leuA</name>
    <name evidence="13" type="ordered locus">BAMF_2635</name>
</gene>
<dbReference type="PANTHER" id="PTHR10277">
    <property type="entry name" value="HOMOCITRATE SYNTHASE-RELATED"/>
    <property type="match status" value="1"/>
</dbReference>
<dbReference type="InterPro" id="IPR036230">
    <property type="entry name" value="LeuA_allosteric_dom_sf"/>
</dbReference>
<dbReference type="NCBIfam" id="NF002086">
    <property type="entry name" value="PRK00915.1-3"/>
    <property type="match status" value="1"/>
</dbReference>
<dbReference type="GO" id="GO:0009098">
    <property type="term" value="P:L-leucine biosynthetic process"/>
    <property type="evidence" value="ECO:0007669"/>
    <property type="project" value="UniProtKB-UniRule"/>
</dbReference>
<dbReference type="CDD" id="cd07940">
    <property type="entry name" value="DRE_TIM_IPMS"/>
    <property type="match status" value="1"/>
</dbReference>
<comment type="subunit">
    <text evidence="11">Homodimer.</text>
</comment>
<dbReference type="Pfam" id="PF22617">
    <property type="entry name" value="HCS_D2"/>
    <property type="match status" value="1"/>
</dbReference>
<dbReference type="GO" id="GO:0030145">
    <property type="term" value="F:manganese ion binding"/>
    <property type="evidence" value="ECO:0007669"/>
    <property type="project" value="UniProtKB-UniRule"/>
</dbReference>
<dbReference type="Proteomes" id="UP000006562">
    <property type="component" value="Chromosome"/>
</dbReference>
<dbReference type="NCBIfam" id="TIGR00973">
    <property type="entry name" value="leuA_bact"/>
    <property type="match status" value="1"/>
</dbReference>
<keyword evidence="6 11" id="KW-0028">Amino-acid biosynthesis</keyword>
<accession>A0A9P1NI86</accession>
<dbReference type="PROSITE" id="PS00815">
    <property type="entry name" value="AIPM_HOMOCIT_SYNTH_1"/>
    <property type="match status" value="1"/>
</dbReference>
<comment type="catalytic activity">
    <reaction evidence="11">
        <text>3-methyl-2-oxobutanoate + acetyl-CoA + H2O = (2S)-2-isopropylmalate + CoA + H(+)</text>
        <dbReference type="Rhea" id="RHEA:21524"/>
        <dbReference type="ChEBI" id="CHEBI:1178"/>
        <dbReference type="ChEBI" id="CHEBI:11851"/>
        <dbReference type="ChEBI" id="CHEBI:15377"/>
        <dbReference type="ChEBI" id="CHEBI:15378"/>
        <dbReference type="ChEBI" id="CHEBI:57287"/>
        <dbReference type="ChEBI" id="CHEBI:57288"/>
        <dbReference type="EC" id="2.3.3.13"/>
    </reaction>
</comment>
<feature type="region of interest" description="Regulatory domain" evidence="11">
    <location>
        <begin position="404"/>
        <end position="531"/>
    </location>
</feature>
<comment type="cofactor">
    <cofactor evidence="11">
        <name>Mn(2+)</name>
        <dbReference type="ChEBI" id="CHEBI:29035"/>
    </cofactor>
</comment>
<dbReference type="SMART" id="SM00917">
    <property type="entry name" value="LeuA_dimer"/>
    <property type="match status" value="1"/>
</dbReference>
<dbReference type="KEGG" id="bao:BAMF_2635"/>
<dbReference type="AlphaFoldDB" id="A0A9P1NI86"/>
<evidence type="ECO:0000256" key="11">
    <source>
        <dbReference type="HAMAP-Rule" id="MF_01025"/>
    </source>
</evidence>
<dbReference type="FunFam" id="3.20.20.70:FF:000010">
    <property type="entry name" value="2-isopropylmalate synthase"/>
    <property type="match status" value="1"/>
</dbReference>
<dbReference type="HAMAP" id="MF_01025">
    <property type="entry name" value="LeuA_type1"/>
    <property type="match status" value="1"/>
</dbReference>
<dbReference type="GO" id="GO:0003985">
    <property type="term" value="F:acetyl-CoA C-acetyltransferase activity"/>
    <property type="evidence" value="ECO:0007669"/>
    <property type="project" value="UniProtKB-UniRule"/>
</dbReference>
<evidence type="ECO:0000313" key="14">
    <source>
        <dbReference type="Proteomes" id="UP000006562"/>
    </source>
</evidence>
<dbReference type="SUPFAM" id="SSF110921">
    <property type="entry name" value="2-isopropylmalate synthase LeuA, allosteric (dimerisation) domain"/>
    <property type="match status" value="1"/>
</dbReference>
<dbReference type="GO" id="GO:0005737">
    <property type="term" value="C:cytoplasm"/>
    <property type="evidence" value="ECO:0007669"/>
    <property type="project" value="UniProtKB-UniRule"/>
</dbReference>
<dbReference type="NCBIfam" id="NF002088">
    <property type="entry name" value="PRK00915.1-5"/>
    <property type="match status" value="1"/>
</dbReference>
<dbReference type="EC" id="2.3.3.13" evidence="3 11"/>
<evidence type="ECO:0000259" key="12">
    <source>
        <dbReference type="PROSITE" id="PS50991"/>
    </source>
</evidence>
<proteinExistence type="inferred from homology"/>
<keyword evidence="5 11" id="KW-0432">Leucine biosynthesis</keyword>
<dbReference type="InterPro" id="IPR000891">
    <property type="entry name" value="PYR_CT"/>
</dbReference>
<feature type="domain" description="Pyruvate carboxyltransferase" evidence="12">
    <location>
        <begin position="17"/>
        <end position="279"/>
    </location>
</feature>
<evidence type="ECO:0000256" key="4">
    <source>
        <dbReference type="ARBA" id="ARBA00018198"/>
    </source>
</evidence>
<dbReference type="Pfam" id="PF08502">
    <property type="entry name" value="LeuA_dimer"/>
    <property type="match status" value="1"/>
</dbReference>
<comment type="function">
    <text evidence="11">Catalyzes the condensation of the acetyl group of acetyl-CoA with 3-methyl-2-oxobutanoate (2-ketoisovalerate) to form 3-carboxy-3-hydroxy-4-methylpentanoate (2-isopropylmalate).</text>
</comment>
<sequence>MSNKAKRRKRWSPLRKINVFDTTLRDGEQSPGVNLNAREKLAIAKQLERLGVDIIEAGFPASSRGDFLAVQEIARTIKNCSVTGLARSVKGDIDAAWEALKDGVSPRIHVFIATSDIHLKHKLKMTREEVKEKAVEMVKYAKERFPLVQWSAEDACRTELPFLSEIVEKVIDAGASVINLPDTVGYLTPAEYGNIFKYMKEHVPNISRAKLSAHCHDDLGMAVANSLSAIENGADQIECAINGIGERAGNAALEEIAVALHVRNDAYQADSSLTLHELKRTSDLVSKLTGMAVPRNKAIVGDNAFAHESGIHQDGFLKEKSTYEIISPELVGVTAEALVLGKHSGRHAFKDRLNALGFQFDSDEINKFFTMFKELTEKKKEITDDDLISLILEEKVTDKKIGYEFLSLQVHYGTSQVPTATVSLRNQENEQLIQEAATGAGSVEAVYNTLGRCIDKNIELLDYRIQSNRKGEDALAQVYVRVTVNGKESSGRGIAHDVLEASAKAYLNAVNRQLVLDCNIDGLKRQTAVGS</sequence>
<dbReference type="InterPro" id="IPR013709">
    <property type="entry name" value="2-isopropylmalate_synth_dimer"/>
</dbReference>
<keyword evidence="10 11" id="KW-0100">Branched-chain amino acid biosynthesis</keyword>
<dbReference type="Pfam" id="PF00682">
    <property type="entry name" value="HMGL-like"/>
    <property type="match status" value="1"/>
</dbReference>
<dbReference type="Gene3D" id="3.20.20.70">
    <property type="entry name" value="Aldolase class I"/>
    <property type="match status" value="1"/>
</dbReference>
<dbReference type="InterPro" id="IPR013785">
    <property type="entry name" value="Aldolase_TIM"/>
</dbReference>
<feature type="binding site" evidence="11">
    <location>
        <position position="214"/>
    </location>
    <ligand>
        <name>Mn(2+)</name>
        <dbReference type="ChEBI" id="CHEBI:29035"/>
    </ligand>
</feature>
<feature type="binding site" evidence="11">
    <location>
        <position position="250"/>
    </location>
    <ligand>
        <name>Mn(2+)</name>
        <dbReference type="ChEBI" id="CHEBI:29035"/>
    </ligand>
</feature>
<keyword evidence="9 11" id="KW-0464">Manganese</keyword>
<evidence type="ECO:0000256" key="7">
    <source>
        <dbReference type="ARBA" id="ARBA00022679"/>
    </source>
</evidence>
<dbReference type="Gene3D" id="3.30.160.270">
    <property type="match status" value="1"/>
</dbReference>
<keyword evidence="11" id="KW-0963">Cytoplasm</keyword>
<feature type="binding site" evidence="11">
    <location>
        <position position="26"/>
    </location>
    <ligand>
        <name>Mn(2+)</name>
        <dbReference type="ChEBI" id="CHEBI:29035"/>
    </ligand>
</feature>
<keyword evidence="13" id="KW-0012">Acyltransferase</keyword>
<dbReference type="InterPro" id="IPR054691">
    <property type="entry name" value="LeuA/HCS_post-cat"/>
</dbReference>
<evidence type="ECO:0000256" key="1">
    <source>
        <dbReference type="ARBA" id="ARBA00004689"/>
    </source>
</evidence>
<dbReference type="PANTHER" id="PTHR10277:SF9">
    <property type="entry name" value="2-ISOPROPYLMALATE SYNTHASE 1, CHLOROPLASTIC-RELATED"/>
    <property type="match status" value="1"/>
</dbReference>
<evidence type="ECO:0000256" key="9">
    <source>
        <dbReference type="ARBA" id="ARBA00023211"/>
    </source>
</evidence>
<evidence type="ECO:0000313" key="13">
    <source>
        <dbReference type="EMBL" id="CBI43761.1"/>
    </source>
</evidence>
<reference evidence="14" key="2">
    <citation type="journal article" date="2011" name="J. Biotechnol.">
        <title>Genome sequence of B. amyloliquefaciens type strain DSM7(T) reveals differences to plant-associated B. amyloliquefaciens FZB42.</title>
        <authorList>
            <person name="Ruckert C."/>
            <person name="Blom J."/>
            <person name="Chen X."/>
            <person name="Reva O."/>
            <person name="Borriss R."/>
        </authorList>
    </citation>
    <scope>NUCLEOTIDE SEQUENCE [LARGE SCALE GENOMIC DNA]</scope>
    <source>
        <strain evidence="14">DSM 7</strain>
    </source>
</reference>
<evidence type="ECO:0000256" key="8">
    <source>
        <dbReference type="ARBA" id="ARBA00022723"/>
    </source>
</evidence>
<dbReference type="PROSITE" id="PS00816">
    <property type="entry name" value="AIPM_HOMOCIT_SYNTH_2"/>
    <property type="match status" value="1"/>
</dbReference>
<reference evidence="13 14" key="1">
    <citation type="journal article" date="2011" name="Int. J. Syst. Evol. Microbiol.">
        <title>Relationship of Bacillus amyloliquefaciens clades associated with strains DSM 7T and FZB42T: a proposal for Bacillus amyloliquefaciens subsp. amyloliquefaciens subsp. nov. and Bacillus amyloliquefaciens subsp. plantarum subsp. nov. based on complete genome sequence comparisons.</title>
        <authorList>
            <person name="Borriss R."/>
            <person name="Chen X.H."/>
            <person name="Rueckert C."/>
            <person name="Blom J."/>
            <person name="Becker A."/>
            <person name="Baumgarth B."/>
            <person name="Fan B."/>
            <person name="Pukall R."/>
            <person name="Schumann P."/>
            <person name="Sproer C."/>
            <person name="Junge H."/>
            <person name="Vater J."/>
            <person name="Puhler A."/>
            <person name="Klenk H.P."/>
        </authorList>
    </citation>
    <scope>NUCLEOTIDE SEQUENCE [LARGE SCALE GENOMIC DNA]</scope>
    <source>
        <strain evidence="14">DSM 7</strain>
    </source>
</reference>
<keyword evidence="7 11" id="KW-0808">Transferase</keyword>
<evidence type="ECO:0000256" key="10">
    <source>
        <dbReference type="ARBA" id="ARBA00023304"/>
    </source>
</evidence>
<dbReference type="InterPro" id="IPR050073">
    <property type="entry name" value="2-IPM_HCS-like"/>
</dbReference>